<feature type="region of interest" description="Disordered" evidence="1">
    <location>
        <begin position="31"/>
        <end position="70"/>
    </location>
</feature>
<name>A0A3P8VRZ0_CYNSE</name>
<keyword evidence="3" id="KW-1185">Reference proteome</keyword>
<proteinExistence type="predicted"/>
<protein>
    <submittedName>
        <fullName evidence="2">Uncharacterized protein</fullName>
    </submittedName>
</protein>
<dbReference type="Proteomes" id="UP000265120">
    <property type="component" value="Chromosome 16"/>
</dbReference>
<dbReference type="InParanoid" id="A0A3P8VRZ0"/>
<organism evidence="2 3">
    <name type="scientific">Cynoglossus semilaevis</name>
    <name type="common">Tongue sole</name>
    <dbReference type="NCBI Taxonomy" id="244447"/>
    <lineage>
        <taxon>Eukaryota</taxon>
        <taxon>Metazoa</taxon>
        <taxon>Chordata</taxon>
        <taxon>Craniata</taxon>
        <taxon>Vertebrata</taxon>
        <taxon>Euteleostomi</taxon>
        <taxon>Actinopterygii</taxon>
        <taxon>Neopterygii</taxon>
        <taxon>Teleostei</taxon>
        <taxon>Neoteleostei</taxon>
        <taxon>Acanthomorphata</taxon>
        <taxon>Carangaria</taxon>
        <taxon>Pleuronectiformes</taxon>
        <taxon>Pleuronectoidei</taxon>
        <taxon>Cynoglossidae</taxon>
        <taxon>Cynoglossinae</taxon>
        <taxon>Cynoglossus</taxon>
    </lineage>
</organism>
<evidence type="ECO:0000313" key="3">
    <source>
        <dbReference type="Proteomes" id="UP000265120"/>
    </source>
</evidence>
<reference evidence="2" key="2">
    <citation type="submission" date="2025-08" db="UniProtKB">
        <authorList>
            <consortium name="Ensembl"/>
        </authorList>
    </citation>
    <scope>IDENTIFICATION</scope>
</reference>
<sequence>MEPPSNVKKQLFFSILPVTAHLHRSVSWGWPCGGTRAQSEEEGSLEAGSSGFGDVGETPPGGGTADGGEE</sequence>
<dbReference type="Ensembl" id="ENSCSET00000017330.1">
    <property type="protein sequence ID" value="ENSCSEP00000017117.1"/>
    <property type="gene ID" value="ENSCSEG00000010988.1"/>
</dbReference>
<reference evidence="2 3" key="1">
    <citation type="journal article" date="2014" name="Nat. Genet.">
        <title>Whole-genome sequence of a flatfish provides insights into ZW sex chromosome evolution and adaptation to a benthic lifestyle.</title>
        <authorList>
            <person name="Chen S."/>
            <person name="Zhang G."/>
            <person name="Shao C."/>
            <person name="Huang Q."/>
            <person name="Liu G."/>
            <person name="Zhang P."/>
            <person name="Song W."/>
            <person name="An N."/>
            <person name="Chalopin D."/>
            <person name="Volff J.N."/>
            <person name="Hong Y."/>
            <person name="Li Q."/>
            <person name="Sha Z."/>
            <person name="Zhou H."/>
            <person name="Xie M."/>
            <person name="Yu Q."/>
            <person name="Liu Y."/>
            <person name="Xiang H."/>
            <person name="Wang N."/>
            <person name="Wu K."/>
            <person name="Yang C."/>
            <person name="Zhou Q."/>
            <person name="Liao X."/>
            <person name="Yang L."/>
            <person name="Hu Q."/>
            <person name="Zhang J."/>
            <person name="Meng L."/>
            <person name="Jin L."/>
            <person name="Tian Y."/>
            <person name="Lian J."/>
            <person name="Yang J."/>
            <person name="Miao G."/>
            <person name="Liu S."/>
            <person name="Liang Z."/>
            <person name="Yan F."/>
            <person name="Li Y."/>
            <person name="Sun B."/>
            <person name="Zhang H."/>
            <person name="Zhang J."/>
            <person name="Zhu Y."/>
            <person name="Du M."/>
            <person name="Zhao Y."/>
            <person name="Schartl M."/>
            <person name="Tang Q."/>
            <person name="Wang J."/>
        </authorList>
    </citation>
    <scope>NUCLEOTIDE SEQUENCE</scope>
</reference>
<dbReference type="AlphaFoldDB" id="A0A3P8VRZ0"/>
<evidence type="ECO:0000313" key="2">
    <source>
        <dbReference type="Ensembl" id="ENSCSEP00000017117.1"/>
    </source>
</evidence>
<reference evidence="2" key="3">
    <citation type="submission" date="2025-09" db="UniProtKB">
        <authorList>
            <consortium name="Ensembl"/>
        </authorList>
    </citation>
    <scope>IDENTIFICATION</scope>
</reference>
<feature type="compositionally biased region" description="Gly residues" evidence="1">
    <location>
        <begin position="50"/>
        <end position="70"/>
    </location>
</feature>
<evidence type="ECO:0000256" key="1">
    <source>
        <dbReference type="SAM" id="MobiDB-lite"/>
    </source>
</evidence>
<accession>A0A3P8VRZ0</accession>